<evidence type="ECO:0000259" key="2">
    <source>
        <dbReference type="Pfam" id="PF20776"/>
    </source>
</evidence>
<proteinExistence type="predicted"/>
<feature type="compositionally biased region" description="Polar residues" evidence="1">
    <location>
        <begin position="57"/>
        <end position="70"/>
    </location>
</feature>
<evidence type="ECO:0000259" key="3">
    <source>
        <dbReference type="Pfam" id="PF20778"/>
    </source>
</evidence>
<dbReference type="Pfam" id="PF20778">
    <property type="entry name" value="SLS1_C"/>
    <property type="match status" value="1"/>
</dbReference>
<evidence type="ECO:0000256" key="1">
    <source>
        <dbReference type="SAM" id="MobiDB-lite"/>
    </source>
</evidence>
<feature type="domain" description="SLS1 N-terminal" evidence="2">
    <location>
        <begin position="117"/>
        <end position="219"/>
    </location>
</feature>
<organism evidence="4 5">
    <name type="scientific">Piedraia hortae CBS 480.64</name>
    <dbReference type="NCBI Taxonomy" id="1314780"/>
    <lineage>
        <taxon>Eukaryota</taxon>
        <taxon>Fungi</taxon>
        <taxon>Dikarya</taxon>
        <taxon>Ascomycota</taxon>
        <taxon>Pezizomycotina</taxon>
        <taxon>Dothideomycetes</taxon>
        <taxon>Dothideomycetidae</taxon>
        <taxon>Capnodiales</taxon>
        <taxon>Piedraiaceae</taxon>
        <taxon>Piedraia</taxon>
    </lineage>
</organism>
<dbReference type="InterPro" id="IPR048401">
    <property type="entry name" value="SLS1_C"/>
</dbReference>
<dbReference type="AlphaFoldDB" id="A0A6A7BZP1"/>
<dbReference type="Pfam" id="PF20776">
    <property type="entry name" value="SLS1_N"/>
    <property type="match status" value="1"/>
</dbReference>
<keyword evidence="5" id="KW-1185">Reference proteome</keyword>
<protein>
    <submittedName>
        <fullName evidence="4">Uncharacterized protein</fullName>
    </submittedName>
</protein>
<dbReference type="EMBL" id="MU005979">
    <property type="protein sequence ID" value="KAF2860730.1"/>
    <property type="molecule type" value="Genomic_DNA"/>
</dbReference>
<evidence type="ECO:0000313" key="4">
    <source>
        <dbReference type="EMBL" id="KAF2860730.1"/>
    </source>
</evidence>
<reference evidence="4" key="1">
    <citation type="journal article" date="2020" name="Stud. Mycol.">
        <title>101 Dothideomycetes genomes: a test case for predicting lifestyles and emergence of pathogens.</title>
        <authorList>
            <person name="Haridas S."/>
            <person name="Albert R."/>
            <person name="Binder M."/>
            <person name="Bloem J."/>
            <person name="Labutti K."/>
            <person name="Salamov A."/>
            <person name="Andreopoulos B."/>
            <person name="Baker S."/>
            <person name="Barry K."/>
            <person name="Bills G."/>
            <person name="Bluhm B."/>
            <person name="Cannon C."/>
            <person name="Castanera R."/>
            <person name="Culley D."/>
            <person name="Daum C."/>
            <person name="Ezra D."/>
            <person name="Gonzalez J."/>
            <person name="Henrissat B."/>
            <person name="Kuo A."/>
            <person name="Liang C."/>
            <person name="Lipzen A."/>
            <person name="Lutzoni F."/>
            <person name="Magnuson J."/>
            <person name="Mondo S."/>
            <person name="Nolan M."/>
            <person name="Ohm R."/>
            <person name="Pangilinan J."/>
            <person name="Park H.-J."/>
            <person name="Ramirez L."/>
            <person name="Alfaro M."/>
            <person name="Sun H."/>
            <person name="Tritt A."/>
            <person name="Yoshinaga Y."/>
            <person name="Zwiers L.-H."/>
            <person name="Turgeon B."/>
            <person name="Goodwin S."/>
            <person name="Spatafora J."/>
            <person name="Crous P."/>
            <person name="Grigoriev I."/>
        </authorList>
    </citation>
    <scope>NUCLEOTIDE SEQUENCE</scope>
    <source>
        <strain evidence="4">CBS 480.64</strain>
    </source>
</reference>
<feature type="region of interest" description="Disordered" evidence="1">
    <location>
        <begin position="41"/>
        <end position="105"/>
    </location>
</feature>
<dbReference type="Proteomes" id="UP000799421">
    <property type="component" value="Unassembled WGS sequence"/>
</dbReference>
<evidence type="ECO:0000313" key="5">
    <source>
        <dbReference type="Proteomes" id="UP000799421"/>
    </source>
</evidence>
<name>A0A6A7BZP1_9PEZI</name>
<feature type="domain" description="SLS1 C-terminal" evidence="3">
    <location>
        <begin position="442"/>
        <end position="573"/>
    </location>
</feature>
<sequence>MFAANPTARRRCHLRHLLATFSARRASVRSSHNVTYRYIHPNGEVVGKPGRRRRHSVQQLKRPSLGQPSSVVVIRPVEDDQPEPPRVVDPKELGDESQKPSLSAQEIEDAVLKRSKKAPRQKEVNASIEALRPQQDIVEEAEIKRLEQALAEGYNTRQLASYAFSPKHLASGKSTNIRSWRVGRTALEQRLAEEKDTDDRAHITKPQVINRILSRIWCIVNPSDMQNIGEMELLLEPWQVQVLSNSRFVDRLIKSPLLMRSTLVQSYQPDNVVRITAPRHDAQEVARRLLHKLSSIDRLNVDLRALHRQKLRDDDLADISNQTGTHIAYNPDGTLTICGQGSSRKLEARRLLLSLINLPSPCLQHKSINLVSETEAEMQEYPTAYLPRRLQGEPLSRLTTSLSLNPTIETLSRNQQRLIRRSLEEFPPLPTETNTHKPFNKPITPTPWNAQFCILLHRSQPTEPPEIYNTIPKIPPLLRHLKPRSDSPPPIQLIAKFIPSPFNIPSTPLPAITIPYTLTQDGIQNPESVTLHFATQRLAVQVPTHAVDLVFTRSAVAELPYPSLEGVKGMGEFRDRLGEVLLPKPRVPNLGLGFEQGEFVLLGVERVQRVEFEGLGDGWGLGVDEREEVGGRKWMGYRGMRVELVGDARGLVRRACEVVGVL</sequence>
<gene>
    <name evidence="4" type="ORF">K470DRAFT_66250</name>
</gene>
<dbReference type="InterPro" id="IPR048400">
    <property type="entry name" value="SLS1_N"/>
</dbReference>
<accession>A0A6A7BZP1</accession>
<feature type="compositionally biased region" description="Basic and acidic residues" evidence="1">
    <location>
        <begin position="86"/>
        <end position="98"/>
    </location>
</feature>
<dbReference type="OrthoDB" id="5392646at2759"/>